<protein>
    <submittedName>
        <fullName evidence="1">VirK/YbjX family protein</fullName>
    </submittedName>
</protein>
<dbReference type="EMBL" id="BAABDK010000010">
    <property type="protein sequence ID" value="GAA4029096.1"/>
    <property type="molecule type" value="Genomic_DNA"/>
</dbReference>
<dbReference type="RefSeq" id="WP_345051460.1">
    <property type="nucleotide sequence ID" value="NZ_BAABDK010000010.1"/>
</dbReference>
<name>A0ABP7TNZ2_9BACT</name>
<dbReference type="InterPro" id="IPR007488">
    <property type="entry name" value="DUF535"/>
</dbReference>
<reference evidence="2" key="1">
    <citation type="journal article" date="2019" name="Int. J. Syst. Evol. Microbiol.">
        <title>The Global Catalogue of Microorganisms (GCM) 10K type strain sequencing project: providing services to taxonomists for standard genome sequencing and annotation.</title>
        <authorList>
            <consortium name="The Broad Institute Genomics Platform"/>
            <consortium name="The Broad Institute Genome Sequencing Center for Infectious Disease"/>
            <person name="Wu L."/>
            <person name="Ma J."/>
        </authorList>
    </citation>
    <scope>NUCLEOTIDE SEQUENCE [LARGE SCALE GENOMIC DNA]</scope>
    <source>
        <strain evidence="2">JCM 17225</strain>
    </source>
</reference>
<comment type="caution">
    <text evidence="1">The sequence shown here is derived from an EMBL/GenBank/DDBJ whole genome shotgun (WGS) entry which is preliminary data.</text>
</comment>
<dbReference type="PANTHER" id="PTHR38785">
    <property type="entry name" value="HOMOLOG OF VIRK"/>
    <property type="match status" value="1"/>
</dbReference>
<dbReference type="PANTHER" id="PTHR38785:SF1">
    <property type="entry name" value="HOMOLOG OF VIRK"/>
    <property type="match status" value="1"/>
</dbReference>
<proteinExistence type="predicted"/>
<evidence type="ECO:0000313" key="1">
    <source>
        <dbReference type="EMBL" id="GAA4029096.1"/>
    </source>
</evidence>
<evidence type="ECO:0000313" key="2">
    <source>
        <dbReference type="Proteomes" id="UP001501469"/>
    </source>
</evidence>
<organism evidence="1 2">
    <name type="scientific">Hymenobacter glaciei</name>
    <dbReference type="NCBI Taxonomy" id="877209"/>
    <lineage>
        <taxon>Bacteria</taxon>
        <taxon>Pseudomonadati</taxon>
        <taxon>Bacteroidota</taxon>
        <taxon>Cytophagia</taxon>
        <taxon>Cytophagales</taxon>
        <taxon>Hymenobacteraceae</taxon>
        <taxon>Hymenobacter</taxon>
    </lineage>
</organism>
<gene>
    <name evidence="1" type="ORF">GCM10022409_11550</name>
</gene>
<sequence>MNTALRNTLDKLGLMPLLYAVSPVLTVLNYKEFRALKQATAQLPLGPLLQRQPRFYHKYLSPYASVSFGRKTRLAVIANHYQFLKEQANAAFFPALAQEIVLWRDCVDSEEFSISLSFPIHVDYEAELSLHFSMNGTIIQVVSFVIAPGAAVGATAPQVMLFTQVQGLANAEQIRRATKLLYESTPATLLVQAAYGLALAWGIECAGGVSTEGKAGKWVYRWFDYDAFWQEFKGEVGSNDCIYLLPVPPPDRPIEEIRRNHRNRTLRKRKYKRELREQVAQYWLATFAAPNAAKPLISLHSPAEDAELEVSSALIATDLAEAAL</sequence>
<keyword evidence="2" id="KW-1185">Reference proteome</keyword>
<accession>A0ABP7TNZ2</accession>
<dbReference type="Pfam" id="PF04393">
    <property type="entry name" value="DUF535"/>
    <property type="match status" value="1"/>
</dbReference>
<dbReference type="Proteomes" id="UP001501469">
    <property type="component" value="Unassembled WGS sequence"/>
</dbReference>